<proteinExistence type="inferred from homology"/>
<evidence type="ECO:0000256" key="6">
    <source>
        <dbReference type="PIRSR" id="PIRSR005096-1"/>
    </source>
</evidence>
<accession>A0A840ALP4</accession>
<protein>
    <recommendedName>
        <fullName evidence="5">Aldose 1-epimerase</fullName>
        <ecNumber evidence="5">5.1.3.3</ecNumber>
    </recommendedName>
</protein>
<keyword evidence="10" id="KW-1185">Reference proteome</keyword>
<feature type="active site" description="Proton acceptor" evidence="6">
    <location>
        <position position="304"/>
    </location>
</feature>
<reference evidence="9 10" key="1">
    <citation type="submission" date="2020-08" db="EMBL/GenBank/DDBJ databases">
        <title>Genomic Encyclopedia of Type Strains, Phase IV (KMG-IV): sequencing the most valuable type-strain genomes for metagenomic binning, comparative biology and taxonomic classification.</title>
        <authorList>
            <person name="Goeker M."/>
        </authorList>
    </citation>
    <scope>NUCLEOTIDE SEQUENCE [LARGE SCALE GENOMIC DNA]</scope>
    <source>
        <strain evidence="9 10">DSM 25966</strain>
    </source>
</reference>
<dbReference type="CDD" id="cd09019">
    <property type="entry name" value="galactose_mutarotase_like"/>
    <property type="match status" value="1"/>
</dbReference>
<dbReference type="UniPathway" id="UPA00242"/>
<dbReference type="RefSeq" id="WP_183397050.1">
    <property type="nucleotide sequence ID" value="NZ_JACIDS010000001.1"/>
</dbReference>
<comment type="similarity">
    <text evidence="2 5">Belongs to the aldose epimerase family.</text>
</comment>
<dbReference type="InterPro" id="IPR011013">
    <property type="entry name" value="Gal_mutarotase_sf_dom"/>
</dbReference>
<evidence type="ECO:0000256" key="3">
    <source>
        <dbReference type="ARBA" id="ARBA00023235"/>
    </source>
</evidence>
<dbReference type="GO" id="GO:0033499">
    <property type="term" value="P:galactose catabolic process via UDP-galactose, Leloir pathway"/>
    <property type="evidence" value="ECO:0007669"/>
    <property type="project" value="TreeGrafter"/>
</dbReference>
<dbReference type="InterPro" id="IPR014718">
    <property type="entry name" value="GH-type_carb-bd"/>
</dbReference>
<dbReference type="PIRSF" id="PIRSF005096">
    <property type="entry name" value="GALM"/>
    <property type="match status" value="1"/>
</dbReference>
<feature type="binding site" evidence="7">
    <location>
        <position position="239"/>
    </location>
    <ligand>
        <name>beta-D-galactose</name>
        <dbReference type="ChEBI" id="CHEBI:27667"/>
    </ligand>
</feature>
<evidence type="ECO:0000256" key="2">
    <source>
        <dbReference type="ARBA" id="ARBA00006206"/>
    </source>
</evidence>
<evidence type="ECO:0000256" key="1">
    <source>
        <dbReference type="ARBA" id="ARBA00005028"/>
    </source>
</evidence>
<evidence type="ECO:0000256" key="8">
    <source>
        <dbReference type="PIRSR" id="PIRSR005096-3"/>
    </source>
</evidence>
<comment type="catalytic activity">
    <reaction evidence="5">
        <text>alpha-D-glucose = beta-D-glucose</text>
        <dbReference type="Rhea" id="RHEA:10264"/>
        <dbReference type="ChEBI" id="CHEBI:15903"/>
        <dbReference type="ChEBI" id="CHEBI:17925"/>
        <dbReference type="EC" id="5.1.3.3"/>
    </reaction>
</comment>
<evidence type="ECO:0000256" key="5">
    <source>
        <dbReference type="PIRNR" id="PIRNR005096"/>
    </source>
</evidence>
<dbReference type="InterPro" id="IPR047215">
    <property type="entry name" value="Galactose_mutarotase-like"/>
</dbReference>
<dbReference type="Pfam" id="PF01263">
    <property type="entry name" value="Aldose_epim"/>
    <property type="match status" value="1"/>
</dbReference>
<evidence type="ECO:0000256" key="7">
    <source>
        <dbReference type="PIRSR" id="PIRSR005096-2"/>
    </source>
</evidence>
<dbReference type="GO" id="GO:0030246">
    <property type="term" value="F:carbohydrate binding"/>
    <property type="evidence" value="ECO:0007669"/>
    <property type="project" value="InterPro"/>
</dbReference>
<dbReference type="Gene3D" id="2.70.98.10">
    <property type="match status" value="1"/>
</dbReference>
<comment type="caution">
    <text evidence="9">The sequence shown here is derived from an EMBL/GenBank/DDBJ whole genome shotgun (WGS) entry which is preliminary data.</text>
</comment>
<feature type="active site" description="Proton donor" evidence="6">
    <location>
        <position position="175"/>
    </location>
</feature>
<evidence type="ECO:0000313" key="10">
    <source>
        <dbReference type="Proteomes" id="UP000553963"/>
    </source>
</evidence>
<feature type="binding site" evidence="8">
    <location>
        <begin position="175"/>
        <end position="177"/>
    </location>
    <ligand>
        <name>beta-D-galactose</name>
        <dbReference type="ChEBI" id="CHEBI:27667"/>
    </ligand>
</feature>
<dbReference type="PANTHER" id="PTHR10091">
    <property type="entry name" value="ALDOSE-1-EPIMERASE"/>
    <property type="match status" value="1"/>
</dbReference>
<dbReference type="InterPro" id="IPR008183">
    <property type="entry name" value="Aldose_1/G6P_1-epimerase"/>
</dbReference>
<dbReference type="PANTHER" id="PTHR10091:SF0">
    <property type="entry name" value="GALACTOSE MUTAROTASE"/>
    <property type="match status" value="1"/>
</dbReference>
<evidence type="ECO:0000313" key="9">
    <source>
        <dbReference type="EMBL" id="MBB3929386.1"/>
    </source>
</evidence>
<dbReference type="AlphaFoldDB" id="A0A840ALP4"/>
<name>A0A840ALP4_9HYPH</name>
<organism evidence="9 10">
    <name type="scientific">Kaistia hirudinis</name>
    <dbReference type="NCBI Taxonomy" id="1293440"/>
    <lineage>
        <taxon>Bacteria</taxon>
        <taxon>Pseudomonadati</taxon>
        <taxon>Pseudomonadota</taxon>
        <taxon>Alphaproteobacteria</taxon>
        <taxon>Hyphomicrobiales</taxon>
        <taxon>Kaistiaceae</taxon>
        <taxon>Kaistia</taxon>
    </lineage>
</organism>
<dbReference type="EC" id="5.1.3.3" evidence="5"/>
<keyword evidence="3 5" id="KW-0413">Isomerase</keyword>
<dbReference type="GO" id="GO:0004034">
    <property type="term" value="F:aldose 1-epimerase activity"/>
    <property type="evidence" value="ECO:0007669"/>
    <property type="project" value="UniProtKB-EC"/>
</dbReference>
<dbReference type="Proteomes" id="UP000553963">
    <property type="component" value="Unassembled WGS sequence"/>
</dbReference>
<dbReference type="GO" id="GO:0005737">
    <property type="term" value="C:cytoplasm"/>
    <property type="evidence" value="ECO:0007669"/>
    <property type="project" value="TreeGrafter"/>
</dbReference>
<sequence>MTIREFARLPDGTVVHEISLSNAAGATASVLTFGAALRDFVVPLADGRRRRVVLGFDGIEGYLDNPRYLGVTVGRHASRIDGGRVVIDGKIHQLSLNAAGIHLHGGATGFSRKVWEIRDHGADFVTLGLVSPDGDDGYPGRLDVALTYRLAPPATFSVEIAATTDAPTLVSLAQHSYWTLTPGVSTRDHLLRFFASRYVPFGDDMNPKGTIEPVAGTPYDFRDARVIGDPRFGTDFAYDCYLVIDRDGPGLAPAARLAAPDGSLALDVVTTEPGIVLYDGAGLAPGAADLGGTLHFPNAGLCLEPMRFPDNPNRPAFPSARLNPGETYRQRTEYRLAPAA</sequence>
<dbReference type="InterPro" id="IPR015443">
    <property type="entry name" value="Aldose_1-epimerase"/>
</dbReference>
<evidence type="ECO:0000256" key="4">
    <source>
        <dbReference type="ARBA" id="ARBA00023277"/>
    </source>
</evidence>
<dbReference type="SUPFAM" id="SSF74650">
    <property type="entry name" value="Galactose mutarotase-like"/>
    <property type="match status" value="1"/>
</dbReference>
<comment type="pathway">
    <text evidence="1 5">Carbohydrate metabolism; hexose metabolism.</text>
</comment>
<keyword evidence="4 5" id="KW-0119">Carbohydrate metabolism</keyword>
<gene>
    <name evidence="9" type="ORF">GGR25_000405</name>
</gene>
<dbReference type="GO" id="GO:0006006">
    <property type="term" value="P:glucose metabolic process"/>
    <property type="evidence" value="ECO:0007669"/>
    <property type="project" value="TreeGrafter"/>
</dbReference>
<dbReference type="EMBL" id="JACIDS010000001">
    <property type="protein sequence ID" value="MBB3929386.1"/>
    <property type="molecule type" value="Genomic_DNA"/>
</dbReference>